<evidence type="ECO:0000313" key="2">
    <source>
        <dbReference type="EMBL" id="EDO59331.1"/>
    </source>
</evidence>
<organism evidence="2 3">
    <name type="scientific">[Clostridium] leptum DSM 753</name>
    <dbReference type="NCBI Taxonomy" id="428125"/>
    <lineage>
        <taxon>Bacteria</taxon>
        <taxon>Bacillati</taxon>
        <taxon>Bacillota</taxon>
        <taxon>Clostridia</taxon>
        <taxon>Eubacteriales</taxon>
        <taxon>Oscillospiraceae</taxon>
        <taxon>Oscillospiraceae incertae sedis</taxon>
    </lineage>
</organism>
<dbReference type="EMBL" id="ABCB02000021">
    <property type="protein sequence ID" value="EDO59331.1"/>
    <property type="molecule type" value="Genomic_DNA"/>
</dbReference>
<feature type="transmembrane region" description="Helical" evidence="1">
    <location>
        <begin position="15"/>
        <end position="38"/>
    </location>
</feature>
<reference evidence="2 3" key="1">
    <citation type="submission" date="2007-08" db="EMBL/GenBank/DDBJ databases">
        <title>Draft genome sequence of Clostridium leptum (DSM 753).</title>
        <authorList>
            <person name="Sudarsanam P."/>
            <person name="Ley R."/>
            <person name="Guruge J."/>
            <person name="Turnbaugh P.J."/>
            <person name="Mahowald M."/>
            <person name="Liep D."/>
            <person name="Gordon J."/>
        </authorList>
    </citation>
    <scope>NUCLEOTIDE SEQUENCE [LARGE SCALE GENOMIC DNA]</scope>
    <source>
        <strain evidence="2 3">DSM 753</strain>
    </source>
</reference>
<sequence>MYIIISKICQFKKRLYFLFFFRHFIFILEIYSIFKILVRKIK</sequence>
<keyword evidence="1" id="KW-0472">Membrane</keyword>
<comment type="caution">
    <text evidence="2">The sequence shown here is derived from an EMBL/GenBank/DDBJ whole genome shotgun (WGS) entry which is preliminary data.</text>
</comment>
<dbReference type="Proteomes" id="UP000003490">
    <property type="component" value="Unassembled WGS sequence"/>
</dbReference>
<protein>
    <submittedName>
        <fullName evidence="2">Uncharacterized protein</fullName>
    </submittedName>
</protein>
<accession>A7VXQ3</accession>
<gene>
    <name evidence="2" type="ORF">CLOLEP_03378</name>
</gene>
<proteinExistence type="predicted"/>
<keyword evidence="1" id="KW-1133">Transmembrane helix</keyword>
<keyword evidence="1" id="KW-0812">Transmembrane</keyword>
<dbReference type="AlphaFoldDB" id="A7VXQ3"/>
<dbReference type="HOGENOM" id="CLU_3249560_0_0_9"/>
<evidence type="ECO:0000256" key="1">
    <source>
        <dbReference type="SAM" id="Phobius"/>
    </source>
</evidence>
<reference evidence="2 3" key="2">
    <citation type="submission" date="2007-08" db="EMBL/GenBank/DDBJ databases">
        <authorList>
            <person name="Fulton L."/>
            <person name="Clifton S."/>
            <person name="Fulton B."/>
            <person name="Xu J."/>
            <person name="Minx P."/>
            <person name="Pepin K.H."/>
            <person name="Johnson M."/>
            <person name="Thiruvilangam P."/>
            <person name="Bhonagiri V."/>
            <person name="Nash W.E."/>
            <person name="Wang C."/>
            <person name="Mardis E.R."/>
            <person name="Wilson R.K."/>
        </authorList>
    </citation>
    <scope>NUCLEOTIDE SEQUENCE [LARGE SCALE GENOMIC DNA]</scope>
    <source>
        <strain evidence="2 3">DSM 753</strain>
    </source>
</reference>
<name>A7VXQ3_9FIRM</name>
<evidence type="ECO:0000313" key="3">
    <source>
        <dbReference type="Proteomes" id="UP000003490"/>
    </source>
</evidence>